<dbReference type="EMBL" id="BMAU01021398">
    <property type="protein sequence ID" value="GFY31378.1"/>
    <property type="molecule type" value="Genomic_DNA"/>
</dbReference>
<accession>A0A8X6WAN7</accession>
<dbReference type="Proteomes" id="UP000887159">
    <property type="component" value="Unassembled WGS sequence"/>
</dbReference>
<evidence type="ECO:0000313" key="2">
    <source>
        <dbReference type="EMBL" id="GFY31378.1"/>
    </source>
</evidence>
<protein>
    <submittedName>
        <fullName evidence="2">Uncharacterized protein</fullName>
    </submittedName>
</protein>
<keyword evidence="3" id="KW-1185">Reference proteome</keyword>
<gene>
    <name evidence="2" type="ORF">TNCV_4989371</name>
</gene>
<proteinExistence type="predicted"/>
<evidence type="ECO:0000313" key="3">
    <source>
        <dbReference type="Proteomes" id="UP000887159"/>
    </source>
</evidence>
<sequence>MDAVDFAHHENPPTWAGVEPATLGTEGQRQTNYAPQLAKESSFKVKHQMLFKLLMRSNRINFKSKVPVGEVLESFPGLSSEELGCNLNKLLGEILENPILIISSLTAPLRSLTSKLSSENWRSSYYISCTSENF</sequence>
<dbReference type="AlphaFoldDB" id="A0A8X6WAN7"/>
<organism evidence="2 3">
    <name type="scientific">Trichonephila clavipes</name>
    <name type="common">Golden silk orbweaver</name>
    <name type="synonym">Nephila clavipes</name>
    <dbReference type="NCBI Taxonomy" id="2585209"/>
    <lineage>
        <taxon>Eukaryota</taxon>
        <taxon>Metazoa</taxon>
        <taxon>Ecdysozoa</taxon>
        <taxon>Arthropoda</taxon>
        <taxon>Chelicerata</taxon>
        <taxon>Arachnida</taxon>
        <taxon>Araneae</taxon>
        <taxon>Araneomorphae</taxon>
        <taxon>Entelegynae</taxon>
        <taxon>Araneoidea</taxon>
        <taxon>Nephilidae</taxon>
        <taxon>Trichonephila</taxon>
    </lineage>
</organism>
<name>A0A8X6WAN7_TRICX</name>
<evidence type="ECO:0000256" key="1">
    <source>
        <dbReference type="SAM" id="MobiDB-lite"/>
    </source>
</evidence>
<feature type="compositionally biased region" description="Basic and acidic residues" evidence="1">
    <location>
        <begin position="1"/>
        <end position="11"/>
    </location>
</feature>
<comment type="caution">
    <text evidence="2">The sequence shown here is derived from an EMBL/GenBank/DDBJ whole genome shotgun (WGS) entry which is preliminary data.</text>
</comment>
<reference evidence="2" key="1">
    <citation type="submission" date="2020-08" db="EMBL/GenBank/DDBJ databases">
        <title>Multicomponent nature underlies the extraordinary mechanical properties of spider dragline silk.</title>
        <authorList>
            <person name="Kono N."/>
            <person name="Nakamura H."/>
            <person name="Mori M."/>
            <person name="Yoshida Y."/>
            <person name="Ohtoshi R."/>
            <person name="Malay A.D."/>
            <person name="Moran D.A.P."/>
            <person name="Tomita M."/>
            <person name="Numata K."/>
            <person name="Arakawa K."/>
        </authorList>
    </citation>
    <scope>NUCLEOTIDE SEQUENCE</scope>
</reference>
<feature type="region of interest" description="Disordered" evidence="1">
    <location>
        <begin position="1"/>
        <end position="21"/>
    </location>
</feature>